<evidence type="ECO:0000256" key="7">
    <source>
        <dbReference type="ARBA" id="ARBA00033323"/>
    </source>
</evidence>
<dbReference type="InterPro" id="IPR050489">
    <property type="entry name" value="Tyr-tRNA_synthase"/>
</dbReference>
<dbReference type="GO" id="GO:0005737">
    <property type="term" value="C:cytoplasm"/>
    <property type="evidence" value="ECO:0007669"/>
    <property type="project" value="TreeGrafter"/>
</dbReference>
<dbReference type="EMBL" id="JACATJ010000002">
    <property type="protein sequence ID" value="NWK08515.1"/>
    <property type="molecule type" value="Genomic_DNA"/>
</dbReference>
<dbReference type="InterPro" id="IPR002305">
    <property type="entry name" value="aa-tRNA-synth_Ic"/>
</dbReference>
<keyword evidence="3 9" id="KW-0547">Nucleotide-binding</keyword>
<sequence length="348" mass="39875">MDILEKVDLIERPPTEEVVTHDELIELFKTNSSPKHYIGLEISGFLHLGSLISTGFKINDFVKAGVKCTVFLADWHTLINDKLGGDLDVITKVSKYYADAFKLVCPGVNIVLGSELYDSRKEYWREFVEFTKHMSLKRTMRTLTIMGRTEDETKIDLAKLLYPPMQAVDIHSLDLDIVHSGMDQRKIHMLVREIFPKMKWKVPVAVHHKLLPGLSKPADTSDSQVLGKMSKSDPNSGVFIHNSDDEIKKNISKAWCEEANTQNNPLLEIARTIIFHEFNEMNVERPEKFGGNISYTDYNQLETDFAEKKLHPGDLKQTVGNYLIKIISPIREKLNLSKELRETIEKNY</sequence>
<keyword evidence="6 9" id="KW-0030">Aminoacyl-tRNA synthetase</keyword>
<dbReference type="NCBIfam" id="NF006330">
    <property type="entry name" value="PRK08560.1"/>
    <property type="match status" value="1"/>
</dbReference>
<evidence type="ECO:0000256" key="2">
    <source>
        <dbReference type="ARBA" id="ARBA00022598"/>
    </source>
</evidence>
<reference evidence="10 11" key="1">
    <citation type="journal article" date="2019" name="Environ. Microbiol.">
        <title>Genomics insights into ecotype formation of ammonia-oxidizing archaea in the deep ocean.</title>
        <authorList>
            <person name="Wang Y."/>
            <person name="Huang J.M."/>
            <person name="Cui G.J."/>
            <person name="Nunoura T."/>
            <person name="Takaki Y."/>
            <person name="Li W.L."/>
            <person name="Li J."/>
            <person name="Gao Z.M."/>
            <person name="Takai K."/>
            <person name="Zhang A.Q."/>
            <person name="Stepanauskas R."/>
        </authorList>
    </citation>
    <scope>NUCLEOTIDE SEQUENCE [LARGE SCALE GENOMIC DNA]</scope>
    <source>
        <strain evidence="10 11">D1a</strain>
    </source>
</reference>
<dbReference type="GO" id="GO:0005524">
    <property type="term" value="F:ATP binding"/>
    <property type="evidence" value="ECO:0007669"/>
    <property type="project" value="UniProtKB-KW"/>
</dbReference>
<keyword evidence="4 9" id="KW-0067">ATP-binding</keyword>
<gene>
    <name evidence="10" type="ORF">HX852_01770</name>
</gene>
<evidence type="ECO:0000256" key="9">
    <source>
        <dbReference type="RuleBase" id="RU363036"/>
    </source>
</evidence>
<evidence type="ECO:0000256" key="4">
    <source>
        <dbReference type="ARBA" id="ARBA00022840"/>
    </source>
</evidence>
<dbReference type="AlphaFoldDB" id="A0A7K4NZU8"/>
<dbReference type="GO" id="GO:0004831">
    <property type="term" value="F:tyrosine-tRNA ligase activity"/>
    <property type="evidence" value="ECO:0007669"/>
    <property type="project" value="UniProtKB-EC"/>
</dbReference>
<evidence type="ECO:0000313" key="11">
    <source>
        <dbReference type="Proteomes" id="UP000549797"/>
    </source>
</evidence>
<dbReference type="InterPro" id="IPR023617">
    <property type="entry name" value="Tyr-tRNA-ligase_arc/euk-type"/>
</dbReference>
<dbReference type="PANTHER" id="PTHR46264:SF4">
    <property type="entry name" value="TYROSINE--TRNA LIGASE, CYTOPLASMIC"/>
    <property type="match status" value="1"/>
</dbReference>
<dbReference type="PIRSF" id="PIRSF006588">
    <property type="entry name" value="TyrRS_arch_euk"/>
    <property type="match status" value="1"/>
</dbReference>
<dbReference type="Gene3D" id="3.40.50.620">
    <property type="entry name" value="HUPs"/>
    <property type="match status" value="2"/>
</dbReference>
<proteinExistence type="inferred from homology"/>
<evidence type="ECO:0000313" key="10">
    <source>
        <dbReference type="EMBL" id="NWK08515.1"/>
    </source>
</evidence>
<dbReference type="GO" id="GO:0006437">
    <property type="term" value="P:tyrosyl-tRNA aminoacylation"/>
    <property type="evidence" value="ECO:0007669"/>
    <property type="project" value="TreeGrafter"/>
</dbReference>
<dbReference type="InterPro" id="IPR014729">
    <property type="entry name" value="Rossmann-like_a/b/a_fold"/>
</dbReference>
<dbReference type="SUPFAM" id="SSF52374">
    <property type="entry name" value="Nucleotidylyl transferase"/>
    <property type="match status" value="1"/>
</dbReference>
<dbReference type="Proteomes" id="UP000549797">
    <property type="component" value="Unassembled WGS sequence"/>
</dbReference>
<evidence type="ECO:0000256" key="1">
    <source>
        <dbReference type="ARBA" id="ARBA00013160"/>
    </source>
</evidence>
<evidence type="ECO:0000256" key="5">
    <source>
        <dbReference type="ARBA" id="ARBA00022917"/>
    </source>
</evidence>
<keyword evidence="5 9" id="KW-0648">Protein biosynthesis</keyword>
<protein>
    <recommendedName>
        <fullName evidence="1">tyrosine--tRNA ligase</fullName>
        <ecNumber evidence="1">6.1.1.1</ecNumber>
    </recommendedName>
    <alternativeName>
        <fullName evidence="7">Tyrosyl-tRNA synthetase</fullName>
    </alternativeName>
</protein>
<comment type="catalytic activity">
    <reaction evidence="8">
        <text>tRNA(Tyr) + L-tyrosine + ATP = L-tyrosyl-tRNA(Tyr) + AMP + diphosphate + H(+)</text>
        <dbReference type="Rhea" id="RHEA:10220"/>
        <dbReference type="Rhea" id="RHEA-COMP:9706"/>
        <dbReference type="Rhea" id="RHEA-COMP:9707"/>
        <dbReference type="ChEBI" id="CHEBI:15378"/>
        <dbReference type="ChEBI" id="CHEBI:30616"/>
        <dbReference type="ChEBI" id="CHEBI:33019"/>
        <dbReference type="ChEBI" id="CHEBI:58315"/>
        <dbReference type="ChEBI" id="CHEBI:78442"/>
        <dbReference type="ChEBI" id="CHEBI:78536"/>
        <dbReference type="ChEBI" id="CHEBI:456215"/>
        <dbReference type="EC" id="6.1.1.1"/>
    </reaction>
</comment>
<evidence type="ECO:0000256" key="8">
    <source>
        <dbReference type="ARBA" id="ARBA00048248"/>
    </source>
</evidence>
<name>A0A7K4NZU8_9ARCH</name>
<dbReference type="EC" id="6.1.1.1" evidence="1"/>
<comment type="caution">
    <text evidence="10">The sequence shown here is derived from an EMBL/GenBank/DDBJ whole genome shotgun (WGS) entry which is preliminary data.</text>
</comment>
<accession>A0A7K4NZU8</accession>
<dbReference type="Pfam" id="PF00579">
    <property type="entry name" value="tRNA-synt_1b"/>
    <property type="match status" value="1"/>
</dbReference>
<organism evidence="10 11">
    <name type="scientific">Marine Group I thaumarchaeote</name>
    <dbReference type="NCBI Taxonomy" id="2511932"/>
    <lineage>
        <taxon>Archaea</taxon>
        <taxon>Nitrososphaerota</taxon>
        <taxon>Marine Group I</taxon>
    </lineage>
</organism>
<dbReference type="PANTHER" id="PTHR46264">
    <property type="entry name" value="TYROSINE-TRNA LIGASE"/>
    <property type="match status" value="1"/>
</dbReference>
<evidence type="ECO:0000256" key="6">
    <source>
        <dbReference type="ARBA" id="ARBA00023146"/>
    </source>
</evidence>
<comment type="similarity">
    <text evidence="9">Belongs to the class-I aminoacyl-tRNA synthetase family.</text>
</comment>
<keyword evidence="2 9" id="KW-0436">Ligase</keyword>
<evidence type="ECO:0000256" key="3">
    <source>
        <dbReference type="ARBA" id="ARBA00022741"/>
    </source>
</evidence>